<dbReference type="AlphaFoldDB" id="A0ABC9T8A9"/>
<evidence type="ECO:0000313" key="1">
    <source>
        <dbReference type="EMBL" id="EPC88801.1"/>
    </source>
</evidence>
<sequence>AERQRELNQNPELAKYNLKVNKSNILEAMLFKNKTLKRKD</sequence>
<accession>A0ABC9T8A9</accession>
<feature type="non-terminal residue" evidence="1">
    <location>
        <position position="1"/>
    </location>
</feature>
<reference evidence="1 2" key="1">
    <citation type="journal article" date="2013" name="PLoS ONE">
        <title>Lactobacillus paracasei comparative genomics: towards species pan-genome definition and exploitation of diversity.</title>
        <authorList>
            <person name="Smokvina T."/>
            <person name="Wels M."/>
            <person name="Polka J."/>
            <person name="Chervaux C."/>
            <person name="Brisse S."/>
            <person name="Boekhorst J."/>
            <person name="van Hylckama Vlieg J.E."/>
            <person name="Siezen R.J."/>
        </authorList>
    </citation>
    <scope>NUCLEOTIDE SEQUENCE [LARGE SCALE GENOMIC DNA]</scope>
    <source>
        <strain evidence="1 2">Lpp49</strain>
    </source>
</reference>
<name>A0ABC9T8A9_LACPA</name>
<dbReference type="EMBL" id="ANKJ01000106">
    <property type="protein sequence ID" value="EPC88801.1"/>
    <property type="molecule type" value="Genomic_DNA"/>
</dbReference>
<gene>
    <name evidence="1" type="ORF">Lpp49_14692</name>
</gene>
<dbReference type="Proteomes" id="UP000014310">
    <property type="component" value="Unassembled WGS sequence"/>
</dbReference>
<comment type="caution">
    <text evidence="1">The sequence shown here is derived from an EMBL/GenBank/DDBJ whole genome shotgun (WGS) entry which is preliminary data.</text>
</comment>
<proteinExistence type="predicted"/>
<protein>
    <submittedName>
        <fullName evidence="1">Replication protein</fullName>
    </submittedName>
</protein>
<evidence type="ECO:0000313" key="2">
    <source>
        <dbReference type="Proteomes" id="UP000014310"/>
    </source>
</evidence>
<organism evidence="1 2">
    <name type="scientific">Lacticaseibacillus paracasei subsp. paracasei Lpp49</name>
    <dbReference type="NCBI Taxonomy" id="1256213"/>
    <lineage>
        <taxon>Bacteria</taxon>
        <taxon>Bacillati</taxon>
        <taxon>Bacillota</taxon>
        <taxon>Bacilli</taxon>
        <taxon>Lactobacillales</taxon>
        <taxon>Lactobacillaceae</taxon>
        <taxon>Lacticaseibacillus</taxon>
    </lineage>
</organism>